<dbReference type="Gene3D" id="3.40.50.2300">
    <property type="match status" value="1"/>
</dbReference>
<feature type="domain" description="Response regulatory" evidence="12">
    <location>
        <begin position="652"/>
        <end position="768"/>
    </location>
</feature>
<dbReference type="SMART" id="SM00388">
    <property type="entry name" value="HisKA"/>
    <property type="match status" value="1"/>
</dbReference>
<dbReference type="Gene3D" id="1.10.287.130">
    <property type="match status" value="1"/>
</dbReference>
<keyword evidence="10" id="KW-0812">Transmembrane</keyword>
<dbReference type="STRING" id="394264.SAMN04488040_0641"/>
<dbReference type="Pfam" id="PF20973">
    <property type="entry name" value="VUPS"/>
    <property type="match status" value="1"/>
</dbReference>
<evidence type="ECO:0000313" key="14">
    <source>
        <dbReference type="Proteomes" id="UP000199239"/>
    </source>
</evidence>
<dbReference type="SUPFAM" id="SSF55785">
    <property type="entry name" value="PYP-like sensor domain (PAS domain)"/>
    <property type="match status" value="1"/>
</dbReference>
<feature type="transmembrane region" description="Helical" evidence="10">
    <location>
        <begin position="57"/>
        <end position="78"/>
    </location>
</feature>
<evidence type="ECO:0000256" key="8">
    <source>
        <dbReference type="ARBA" id="ARBA00023012"/>
    </source>
</evidence>
<dbReference type="GO" id="GO:0005524">
    <property type="term" value="F:ATP binding"/>
    <property type="evidence" value="ECO:0007669"/>
    <property type="project" value="UniProtKB-KW"/>
</dbReference>
<evidence type="ECO:0000256" key="6">
    <source>
        <dbReference type="ARBA" id="ARBA00022777"/>
    </source>
</evidence>
<evidence type="ECO:0000256" key="10">
    <source>
        <dbReference type="SAM" id="Phobius"/>
    </source>
</evidence>
<name>A0A1I6QC10_9RHOB</name>
<dbReference type="InterPro" id="IPR003594">
    <property type="entry name" value="HATPase_dom"/>
</dbReference>
<keyword evidence="4" id="KW-0808">Transferase</keyword>
<dbReference type="Pfam" id="PF00512">
    <property type="entry name" value="HisKA"/>
    <property type="match status" value="1"/>
</dbReference>
<feature type="transmembrane region" description="Helical" evidence="10">
    <location>
        <begin position="6"/>
        <end position="22"/>
    </location>
</feature>
<dbReference type="SMART" id="SM00448">
    <property type="entry name" value="REC"/>
    <property type="match status" value="1"/>
</dbReference>
<dbReference type="Pfam" id="PF00072">
    <property type="entry name" value="Response_reg"/>
    <property type="match status" value="1"/>
</dbReference>
<evidence type="ECO:0000259" key="12">
    <source>
        <dbReference type="PROSITE" id="PS50110"/>
    </source>
</evidence>
<keyword evidence="7" id="KW-0067">ATP-binding</keyword>
<accession>A0A1I6QC10</accession>
<keyword evidence="3 9" id="KW-0597">Phosphoprotein</keyword>
<feature type="transmembrane region" description="Helical" evidence="10">
    <location>
        <begin position="131"/>
        <end position="152"/>
    </location>
</feature>
<gene>
    <name evidence="13" type="ORF">SAMN04488040_0641</name>
</gene>
<dbReference type="Gene3D" id="3.30.565.10">
    <property type="entry name" value="Histidine kinase-like ATPase, C-terminal domain"/>
    <property type="match status" value="1"/>
</dbReference>
<dbReference type="InterPro" id="IPR036097">
    <property type="entry name" value="HisK_dim/P_sf"/>
</dbReference>
<organism evidence="13 14">
    <name type="scientific">Sulfitobacter marinus</name>
    <dbReference type="NCBI Taxonomy" id="394264"/>
    <lineage>
        <taxon>Bacteria</taxon>
        <taxon>Pseudomonadati</taxon>
        <taxon>Pseudomonadota</taxon>
        <taxon>Alphaproteobacteria</taxon>
        <taxon>Rhodobacterales</taxon>
        <taxon>Roseobacteraceae</taxon>
        <taxon>Sulfitobacter</taxon>
    </lineage>
</organism>
<dbReference type="SUPFAM" id="SSF55874">
    <property type="entry name" value="ATPase domain of HSP90 chaperone/DNA topoisomerase II/histidine kinase"/>
    <property type="match status" value="1"/>
</dbReference>
<dbReference type="InterPro" id="IPR001789">
    <property type="entry name" value="Sig_transdc_resp-reg_receiver"/>
</dbReference>
<keyword evidence="5" id="KW-0547">Nucleotide-binding</keyword>
<dbReference type="InterPro" id="IPR003661">
    <property type="entry name" value="HisK_dim/P_dom"/>
</dbReference>
<dbReference type="PRINTS" id="PR00344">
    <property type="entry name" value="BCTRLSENSOR"/>
</dbReference>
<dbReference type="InterPro" id="IPR048533">
    <property type="entry name" value="VUPS"/>
</dbReference>
<evidence type="ECO:0000313" key="13">
    <source>
        <dbReference type="EMBL" id="SFS50011.1"/>
    </source>
</evidence>
<keyword evidence="8" id="KW-0902">Two-component regulatory system</keyword>
<evidence type="ECO:0000256" key="9">
    <source>
        <dbReference type="PROSITE-ProRule" id="PRU00169"/>
    </source>
</evidence>
<proteinExistence type="predicted"/>
<dbReference type="Pfam" id="PF02518">
    <property type="entry name" value="HATPase_c"/>
    <property type="match status" value="1"/>
</dbReference>
<dbReference type="InterPro" id="IPR036890">
    <property type="entry name" value="HATPase_C_sf"/>
</dbReference>
<dbReference type="NCBIfam" id="TIGR00229">
    <property type="entry name" value="sensory_box"/>
    <property type="match status" value="1"/>
</dbReference>
<dbReference type="CDD" id="cd00082">
    <property type="entry name" value="HisKA"/>
    <property type="match status" value="1"/>
</dbReference>
<evidence type="ECO:0000256" key="2">
    <source>
        <dbReference type="ARBA" id="ARBA00012438"/>
    </source>
</evidence>
<dbReference type="InterPro" id="IPR035965">
    <property type="entry name" value="PAS-like_dom_sf"/>
</dbReference>
<feature type="transmembrane region" description="Helical" evidence="10">
    <location>
        <begin position="164"/>
        <end position="189"/>
    </location>
</feature>
<dbReference type="InterPro" id="IPR005467">
    <property type="entry name" value="His_kinase_dom"/>
</dbReference>
<keyword evidence="10" id="KW-1133">Transmembrane helix</keyword>
<dbReference type="InterPro" id="IPR000014">
    <property type="entry name" value="PAS"/>
</dbReference>
<dbReference type="EMBL" id="FPAJ01000001">
    <property type="protein sequence ID" value="SFS50011.1"/>
    <property type="molecule type" value="Genomic_DNA"/>
</dbReference>
<feature type="transmembrane region" description="Helical" evidence="10">
    <location>
        <begin position="90"/>
        <end position="111"/>
    </location>
</feature>
<evidence type="ECO:0000256" key="4">
    <source>
        <dbReference type="ARBA" id="ARBA00022679"/>
    </source>
</evidence>
<evidence type="ECO:0000259" key="11">
    <source>
        <dbReference type="PROSITE" id="PS50109"/>
    </source>
</evidence>
<comment type="catalytic activity">
    <reaction evidence="1">
        <text>ATP + protein L-histidine = ADP + protein N-phospho-L-histidine.</text>
        <dbReference type="EC" id="2.7.13.3"/>
    </reaction>
</comment>
<dbReference type="AlphaFoldDB" id="A0A1I6QC10"/>
<dbReference type="SUPFAM" id="SSF47384">
    <property type="entry name" value="Homodimeric domain of signal transducing histidine kinase"/>
    <property type="match status" value="1"/>
</dbReference>
<keyword evidence="6" id="KW-0418">Kinase</keyword>
<evidence type="ECO:0000256" key="7">
    <source>
        <dbReference type="ARBA" id="ARBA00022840"/>
    </source>
</evidence>
<keyword evidence="10" id="KW-0472">Membrane</keyword>
<dbReference type="EC" id="2.7.13.3" evidence="2"/>
<protein>
    <recommendedName>
        <fullName evidence="2">histidine kinase</fullName>
        <ecNumber evidence="2">2.7.13.3</ecNumber>
    </recommendedName>
</protein>
<keyword evidence="14" id="KW-1185">Reference proteome</keyword>
<dbReference type="Gene3D" id="3.30.450.20">
    <property type="entry name" value="PAS domain"/>
    <property type="match status" value="1"/>
</dbReference>
<dbReference type="SUPFAM" id="SSF52172">
    <property type="entry name" value="CheY-like"/>
    <property type="match status" value="1"/>
</dbReference>
<sequence length="782" mass="85772">MIFPFAIHVCLFSGFALVITFLPKPYRAVFFYAYLSIILVIGGFLGNLYSLPIADGIVVSGGNLAYGALMMTSVLFVLVERDIFVLRRIVFLVVAVNVFNILLMIVVADTLSSPDTLNPHNTSAALFATSIPFIILGGTLIVLALGIMLYLFELIKRATQSPILGLIAYLIVFIAILCLDGIAFPLIAFGTSKDVIAMVAGGLTGKLLTATAYSMAILTFYVISPTRFSEYLKQNVFNWGTLLRSSSDIIKSIAQKDEQLSRTNSRIAHSAELAGLGYGVSNRKTGKIVDCDVAYAKMHGLKVDDILSLDIDEGMIGKIVHPDDRQKAKVYRNTVFGMQPAISELRYVMPDGDVRTLRKIFSPIDVSDEDGDLYEVVSQDITDTTRLQEQLFKSQKMDAIGNLTGGVAHDFNNLLAVILGNLELLQDEITDADQKELLKNSITSTLRGAELTRNMLSFARKAQLEPTTVDLNGLIRNMKNWIGRTLPSNIDVKTSFLEELWETEVDASSAEAGILNLILNARDAMPDGGQLTIETMNVIVDDDYVELYDEEVDPGQYVLVAISDTGEGISTENLKHVFEPFFTTKPVGSGSGLGLSMIEGFMTQSKGMVRVYSELGVGTTFKLYFRASEVAKVDVQTPQDPVFQVNAESSPTILLVEDNVDVLTAIRTTLTKLGYRVIQATSGDAAFKIFTSEPKIDLLLTDIVMPGELQGTTLAKALRKLRPDLPVVFMSGYASEATVHGNGLRPEDIRLMKPVRREDLVRAVNKGLSMVNKKDPRKADRT</sequence>
<dbReference type="PROSITE" id="PS50110">
    <property type="entry name" value="RESPONSE_REGULATORY"/>
    <property type="match status" value="1"/>
</dbReference>
<dbReference type="PANTHER" id="PTHR43065:SF46">
    <property type="entry name" value="C4-DICARBOXYLATE TRANSPORT SENSOR PROTEIN DCTB"/>
    <property type="match status" value="1"/>
</dbReference>
<dbReference type="SMART" id="SM00387">
    <property type="entry name" value="HATPase_c"/>
    <property type="match status" value="1"/>
</dbReference>
<dbReference type="InterPro" id="IPR011006">
    <property type="entry name" value="CheY-like_superfamily"/>
</dbReference>
<dbReference type="PROSITE" id="PS50109">
    <property type="entry name" value="HIS_KIN"/>
    <property type="match status" value="1"/>
</dbReference>
<feature type="domain" description="Histidine kinase" evidence="11">
    <location>
        <begin position="406"/>
        <end position="629"/>
    </location>
</feature>
<evidence type="ECO:0000256" key="1">
    <source>
        <dbReference type="ARBA" id="ARBA00000085"/>
    </source>
</evidence>
<evidence type="ECO:0000256" key="5">
    <source>
        <dbReference type="ARBA" id="ARBA00022741"/>
    </source>
</evidence>
<dbReference type="PANTHER" id="PTHR43065">
    <property type="entry name" value="SENSOR HISTIDINE KINASE"/>
    <property type="match status" value="1"/>
</dbReference>
<dbReference type="GO" id="GO:0000155">
    <property type="term" value="F:phosphorelay sensor kinase activity"/>
    <property type="evidence" value="ECO:0007669"/>
    <property type="project" value="InterPro"/>
</dbReference>
<dbReference type="CDD" id="cd00130">
    <property type="entry name" value="PAS"/>
    <property type="match status" value="1"/>
</dbReference>
<dbReference type="Proteomes" id="UP000199239">
    <property type="component" value="Unassembled WGS sequence"/>
</dbReference>
<feature type="transmembrane region" description="Helical" evidence="10">
    <location>
        <begin position="29"/>
        <end position="51"/>
    </location>
</feature>
<dbReference type="InterPro" id="IPR004358">
    <property type="entry name" value="Sig_transdc_His_kin-like_C"/>
</dbReference>
<feature type="modified residue" description="4-aspartylphosphate" evidence="9">
    <location>
        <position position="702"/>
    </location>
</feature>
<reference evidence="14" key="1">
    <citation type="submission" date="2016-10" db="EMBL/GenBank/DDBJ databases">
        <authorList>
            <person name="Varghese N."/>
            <person name="Submissions S."/>
        </authorList>
    </citation>
    <scope>NUCLEOTIDE SEQUENCE [LARGE SCALE GENOMIC DNA]</scope>
    <source>
        <strain evidence="14">DSM 23422</strain>
    </source>
</reference>
<dbReference type="OrthoDB" id="9796100at2"/>
<evidence type="ECO:0000256" key="3">
    <source>
        <dbReference type="ARBA" id="ARBA00022553"/>
    </source>
</evidence>